<organism evidence="2 3">
    <name type="scientific">Rhizorhapis suberifaciens</name>
    <name type="common">corky root of lettuce</name>
    <dbReference type="NCBI Taxonomy" id="13656"/>
    <lineage>
        <taxon>Bacteria</taxon>
        <taxon>Pseudomonadati</taxon>
        <taxon>Pseudomonadota</taxon>
        <taxon>Alphaproteobacteria</taxon>
        <taxon>Sphingomonadales</taxon>
        <taxon>Sphingomonadaceae</taxon>
        <taxon>Rhizorhapis</taxon>
    </lineage>
</organism>
<proteinExistence type="predicted"/>
<feature type="compositionally biased region" description="Basic and acidic residues" evidence="1">
    <location>
        <begin position="38"/>
        <end position="54"/>
    </location>
</feature>
<sequence>MALSLSIRLIALVACGGHRLPLAKNIIPKKLLRSLRQFHGERSPESPEQAKRPATDSVRAVLQCNRSR</sequence>
<gene>
    <name evidence="2" type="ORF">HNQ99_001065</name>
</gene>
<comment type="caution">
    <text evidence="2">The sequence shown here is derived from an EMBL/GenBank/DDBJ whole genome shotgun (WGS) entry which is preliminary data.</text>
</comment>
<feature type="region of interest" description="Disordered" evidence="1">
    <location>
        <begin position="38"/>
        <end position="58"/>
    </location>
</feature>
<evidence type="ECO:0000313" key="3">
    <source>
        <dbReference type="Proteomes" id="UP000575068"/>
    </source>
</evidence>
<name>A0A840HRL0_9SPHN</name>
<dbReference type="Proteomes" id="UP000575068">
    <property type="component" value="Unassembled WGS sequence"/>
</dbReference>
<evidence type="ECO:0000313" key="2">
    <source>
        <dbReference type="EMBL" id="MBB4640772.1"/>
    </source>
</evidence>
<evidence type="ECO:0000256" key="1">
    <source>
        <dbReference type="SAM" id="MobiDB-lite"/>
    </source>
</evidence>
<dbReference type="EMBL" id="JACHOV010000003">
    <property type="protein sequence ID" value="MBB4640772.1"/>
    <property type="molecule type" value="Genomic_DNA"/>
</dbReference>
<keyword evidence="3" id="KW-1185">Reference proteome</keyword>
<protein>
    <submittedName>
        <fullName evidence="2">Uncharacterized protein</fullName>
    </submittedName>
</protein>
<dbReference type="AlphaFoldDB" id="A0A840HRL0"/>
<reference evidence="2 3" key="1">
    <citation type="submission" date="2020-08" db="EMBL/GenBank/DDBJ databases">
        <title>Genomic Encyclopedia of Type Strains, Phase IV (KMG-IV): sequencing the most valuable type-strain genomes for metagenomic binning, comparative biology and taxonomic classification.</title>
        <authorList>
            <person name="Goeker M."/>
        </authorList>
    </citation>
    <scope>NUCLEOTIDE SEQUENCE [LARGE SCALE GENOMIC DNA]</scope>
    <source>
        <strain evidence="2 3">DSM 7465</strain>
    </source>
</reference>
<accession>A0A840HRL0</accession>